<feature type="domain" description="SsuA/THI5-like" evidence="1">
    <location>
        <begin position="64"/>
        <end position="275"/>
    </location>
</feature>
<accession>A0A1M5CFZ1</accession>
<dbReference type="STRING" id="1122156.SAMN02745117_02152"/>
<dbReference type="Proteomes" id="UP000184327">
    <property type="component" value="Unassembled WGS sequence"/>
</dbReference>
<dbReference type="InterPro" id="IPR015168">
    <property type="entry name" value="SsuA/THI5"/>
</dbReference>
<dbReference type="OrthoDB" id="6545503at2"/>
<dbReference type="PROSITE" id="PS51318">
    <property type="entry name" value="TAT"/>
    <property type="match status" value="1"/>
</dbReference>
<evidence type="ECO:0000313" key="2">
    <source>
        <dbReference type="EMBL" id="SHF53665.1"/>
    </source>
</evidence>
<dbReference type="PANTHER" id="PTHR30024">
    <property type="entry name" value="ALIPHATIC SULFONATES-BINDING PROTEIN-RELATED"/>
    <property type="match status" value="1"/>
</dbReference>
<proteinExistence type="predicted"/>
<name>A0A1M5CFZ1_9BURK</name>
<dbReference type="PANTHER" id="PTHR30024:SF21">
    <property type="entry name" value="ABC TRANSPORTER SUBSTRATE-BINDING PROTEIN"/>
    <property type="match status" value="1"/>
</dbReference>
<dbReference type="EMBL" id="FQUZ01000027">
    <property type="protein sequence ID" value="SHF53665.1"/>
    <property type="molecule type" value="Genomic_DNA"/>
</dbReference>
<protein>
    <submittedName>
        <fullName evidence="2">NitT/TauT family transport system substrate-binding protein</fullName>
    </submittedName>
</protein>
<dbReference type="RefSeq" id="WP_073356688.1">
    <property type="nucleotide sequence ID" value="NZ_FQUZ01000027.1"/>
</dbReference>
<dbReference type="InterPro" id="IPR006311">
    <property type="entry name" value="TAT_signal"/>
</dbReference>
<dbReference type="Gene3D" id="3.40.190.10">
    <property type="entry name" value="Periplasmic binding protein-like II"/>
    <property type="match status" value="2"/>
</dbReference>
<dbReference type="SUPFAM" id="SSF53850">
    <property type="entry name" value="Periplasmic binding protein-like II"/>
    <property type="match status" value="1"/>
</dbReference>
<evidence type="ECO:0000259" key="1">
    <source>
        <dbReference type="Pfam" id="PF09084"/>
    </source>
</evidence>
<gene>
    <name evidence="2" type="ORF">SAMN02745117_02152</name>
</gene>
<evidence type="ECO:0000313" key="3">
    <source>
        <dbReference type="Proteomes" id="UP000184327"/>
    </source>
</evidence>
<sequence length="345" mass="37339">MSDPLDTLHRISRRSIIRGGAALAVGAPLIGGLYPGLSNAASSKPTGEPIKLGWTGTGVCLISIPVAQEKGFFKKHGAHIEFVNFGSNFAAGVESVSSGKIDVFVNFILQYLKPLEQGVNVQFTGAVHGGCIRLLARSDSAETDYASLKGKAIGVRSIDSPGKQFLSVQLYKAGIDPQTEVEWKVYPTDLLGEAINKGEIQAAIDADPAIYLVLKNSKGRLTEIGGLHSGLYADLSCCAIGIRKEFIASRRGDAAAVTRALLEAAQWTHENPDEAAELFTSYSPVDRETLGEIIRSHTHHVNFPVGERFRQELRTYTEELKTVGIVRKRTDPHAFVQRITVDVLS</sequence>
<organism evidence="2 3">
    <name type="scientific">Lampropedia hyalina DSM 16112</name>
    <dbReference type="NCBI Taxonomy" id="1122156"/>
    <lineage>
        <taxon>Bacteria</taxon>
        <taxon>Pseudomonadati</taxon>
        <taxon>Pseudomonadota</taxon>
        <taxon>Betaproteobacteria</taxon>
        <taxon>Burkholderiales</taxon>
        <taxon>Comamonadaceae</taxon>
        <taxon>Lampropedia</taxon>
    </lineage>
</organism>
<keyword evidence="3" id="KW-1185">Reference proteome</keyword>
<dbReference type="AlphaFoldDB" id="A0A1M5CFZ1"/>
<dbReference type="Pfam" id="PF09084">
    <property type="entry name" value="NMT1"/>
    <property type="match status" value="1"/>
</dbReference>
<reference evidence="2 3" key="1">
    <citation type="submission" date="2016-11" db="EMBL/GenBank/DDBJ databases">
        <authorList>
            <person name="Jaros S."/>
            <person name="Januszkiewicz K."/>
            <person name="Wedrychowicz H."/>
        </authorList>
    </citation>
    <scope>NUCLEOTIDE SEQUENCE [LARGE SCALE GENOMIC DNA]</scope>
    <source>
        <strain evidence="2 3">DSM 16112</strain>
    </source>
</reference>